<dbReference type="InterPro" id="IPR016024">
    <property type="entry name" value="ARM-type_fold"/>
</dbReference>
<dbReference type="Gene3D" id="1.25.10.10">
    <property type="entry name" value="Leucine-rich Repeat Variant"/>
    <property type="match status" value="1"/>
</dbReference>
<protein>
    <recommendedName>
        <fullName evidence="4">HEAT repeat domain-containing protein</fullName>
    </recommendedName>
</protein>
<evidence type="ECO:0000313" key="3">
    <source>
        <dbReference type="Proteomes" id="UP000236173"/>
    </source>
</evidence>
<feature type="signal peptide" evidence="1">
    <location>
        <begin position="1"/>
        <end position="21"/>
    </location>
</feature>
<proteinExistence type="predicted"/>
<dbReference type="InterPro" id="IPR011989">
    <property type="entry name" value="ARM-like"/>
</dbReference>
<organism evidence="2 3">
    <name type="scientific">Candidatus Fervidibacter japonicus</name>
    <dbReference type="NCBI Taxonomy" id="2035412"/>
    <lineage>
        <taxon>Bacteria</taxon>
        <taxon>Candidatus Fervidibacterota</taxon>
        <taxon>Candidatus Fervidibacter</taxon>
    </lineage>
</organism>
<reference evidence="3" key="1">
    <citation type="submission" date="2017-09" db="EMBL/GenBank/DDBJ databases">
        <title>Metaegenomics of thermophilic ammonia-oxidizing enrichment culture.</title>
        <authorList>
            <person name="Kato S."/>
            <person name="Suzuki K."/>
        </authorList>
    </citation>
    <scope>NUCLEOTIDE SEQUENCE [LARGE SCALE GENOMIC DNA]</scope>
</reference>
<evidence type="ECO:0008006" key="4">
    <source>
        <dbReference type="Google" id="ProtNLM"/>
    </source>
</evidence>
<keyword evidence="1" id="KW-0732">Signal</keyword>
<name>A0A2H5XED2_9BACT</name>
<dbReference type="Proteomes" id="UP000236173">
    <property type="component" value="Unassembled WGS sequence"/>
</dbReference>
<dbReference type="AlphaFoldDB" id="A0A2H5XED2"/>
<accession>A0A2H5XED2</accession>
<sequence length="230" mass="27154">MLQVKYMWALLSLTAMIIAMTVGQEQPKQEVIDYEVLRQEGRRVREELQKKWSWEKIRANSEVFSHRPLSPDEQAYIQKALAFAKNPKNDWVERENIVITLGIMGHVSMIEGLKEIAWQAPLSYKDHRSGISVWAVISLSFIADKQVIGVLIELVGHPNRSVRLEALMRLYRLVGREMPEKYRRSRGFNVLTLDDEEQRRKVVTDLKAWWQREGEKIKVKWETWEEFSFQ</sequence>
<dbReference type="SUPFAM" id="SSF48371">
    <property type="entry name" value="ARM repeat"/>
    <property type="match status" value="1"/>
</dbReference>
<feature type="chain" id="PRO_5014123336" description="HEAT repeat domain-containing protein" evidence="1">
    <location>
        <begin position="22"/>
        <end position="230"/>
    </location>
</feature>
<comment type="caution">
    <text evidence="2">The sequence shown here is derived from an EMBL/GenBank/DDBJ whole genome shotgun (WGS) entry which is preliminary data.</text>
</comment>
<gene>
    <name evidence="2" type="ORF">HRbin17_02049</name>
</gene>
<dbReference type="EMBL" id="BEHT01000029">
    <property type="protein sequence ID" value="GBC99524.1"/>
    <property type="molecule type" value="Genomic_DNA"/>
</dbReference>
<evidence type="ECO:0000313" key="2">
    <source>
        <dbReference type="EMBL" id="GBC99524.1"/>
    </source>
</evidence>
<evidence type="ECO:0000256" key="1">
    <source>
        <dbReference type="SAM" id="SignalP"/>
    </source>
</evidence>